<protein>
    <submittedName>
        <fullName evidence="5">50S ribosomal protein L35</fullName>
    </submittedName>
</protein>
<dbReference type="SUPFAM" id="SSF143034">
    <property type="entry name" value="L35p-like"/>
    <property type="match status" value="1"/>
</dbReference>
<dbReference type="Proteomes" id="UP000053825">
    <property type="component" value="Unassembled WGS sequence"/>
</dbReference>
<dbReference type="STRING" id="597456.A0A0L7RHL9"/>
<dbReference type="InterPro" id="IPR037229">
    <property type="entry name" value="Ribosomal_bL35_sf"/>
</dbReference>
<name>A0A0L7RHL9_9HYME</name>
<evidence type="ECO:0000256" key="4">
    <source>
        <dbReference type="SAM" id="MobiDB-lite"/>
    </source>
</evidence>
<dbReference type="AlphaFoldDB" id="A0A0L7RHL9"/>
<dbReference type="InterPro" id="IPR021137">
    <property type="entry name" value="Ribosomal_bL35-like"/>
</dbReference>
<feature type="region of interest" description="Disordered" evidence="4">
    <location>
        <begin position="1"/>
        <end position="76"/>
    </location>
</feature>
<feature type="region of interest" description="Disordered" evidence="4">
    <location>
        <begin position="88"/>
        <end position="107"/>
    </location>
</feature>
<evidence type="ECO:0000256" key="2">
    <source>
        <dbReference type="ARBA" id="ARBA00022980"/>
    </source>
</evidence>
<feature type="compositionally biased region" description="Basic and acidic residues" evidence="4">
    <location>
        <begin position="31"/>
        <end position="51"/>
    </location>
</feature>
<dbReference type="Gene3D" id="4.10.410.60">
    <property type="match status" value="1"/>
</dbReference>
<dbReference type="GO" id="GO:0003735">
    <property type="term" value="F:structural constituent of ribosome"/>
    <property type="evidence" value="ECO:0007669"/>
    <property type="project" value="InterPro"/>
</dbReference>
<evidence type="ECO:0000313" key="6">
    <source>
        <dbReference type="Proteomes" id="UP000053825"/>
    </source>
</evidence>
<dbReference type="GO" id="GO:0006412">
    <property type="term" value="P:translation"/>
    <property type="evidence" value="ECO:0007669"/>
    <property type="project" value="InterPro"/>
</dbReference>
<evidence type="ECO:0000313" key="5">
    <source>
        <dbReference type="EMBL" id="KOC70345.1"/>
    </source>
</evidence>
<keyword evidence="3" id="KW-0687">Ribonucleoprotein</keyword>
<dbReference type="GO" id="GO:1990904">
    <property type="term" value="C:ribonucleoprotein complex"/>
    <property type="evidence" value="ECO:0007669"/>
    <property type="project" value="UniProtKB-KW"/>
</dbReference>
<reference evidence="5 6" key="1">
    <citation type="submission" date="2015-07" db="EMBL/GenBank/DDBJ databases">
        <title>The genome of Habropoda laboriosa.</title>
        <authorList>
            <person name="Pan H."/>
            <person name="Kapheim K."/>
        </authorList>
    </citation>
    <scope>NUCLEOTIDE SEQUENCE [LARGE SCALE GENOMIC DNA]</scope>
    <source>
        <strain evidence="5">0110345459</strain>
    </source>
</reference>
<dbReference type="Pfam" id="PF01632">
    <property type="entry name" value="Ribosomal_L35p"/>
    <property type="match status" value="1"/>
</dbReference>
<proteinExistence type="inferred from homology"/>
<gene>
    <name evidence="5" type="ORF">WH47_02848</name>
</gene>
<feature type="compositionally biased region" description="Basic residues" evidence="4">
    <location>
        <begin position="96"/>
        <end position="105"/>
    </location>
</feature>
<evidence type="ECO:0000256" key="1">
    <source>
        <dbReference type="ARBA" id="ARBA00006598"/>
    </source>
</evidence>
<accession>A0A0L7RHL9</accession>
<evidence type="ECO:0000256" key="3">
    <source>
        <dbReference type="ARBA" id="ARBA00023274"/>
    </source>
</evidence>
<comment type="similarity">
    <text evidence="1">Belongs to the bacterial ribosomal protein bL35 family.</text>
</comment>
<organism evidence="5 6">
    <name type="scientific">Habropoda laboriosa</name>
    <dbReference type="NCBI Taxonomy" id="597456"/>
    <lineage>
        <taxon>Eukaryota</taxon>
        <taxon>Metazoa</taxon>
        <taxon>Ecdysozoa</taxon>
        <taxon>Arthropoda</taxon>
        <taxon>Hexapoda</taxon>
        <taxon>Insecta</taxon>
        <taxon>Pterygota</taxon>
        <taxon>Neoptera</taxon>
        <taxon>Endopterygota</taxon>
        <taxon>Hymenoptera</taxon>
        <taxon>Apocrita</taxon>
        <taxon>Aculeata</taxon>
        <taxon>Apoidea</taxon>
        <taxon>Anthophila</taxon>
        <taxon>Apidae</taxon>
        <taxon>Habropoda</taxon>
    </lineage>
</organism>
<sequence>MIQYSSRDIELTRDNNAGLERYRMTVSPAVPRDEPHRDAECGSSYDEEKQQQRQKRGAGNRERSSEDDGRSMPPVLGGAAMAVLPVSPQTATQGNPHHHHNHHVHQGQTQVLLAAAGAATQAQPQLLYQPYNLMPAAKGKVISTQPGKRHGMVKRSKSNIRNQRGTTILGKSDSRIVKLYMPYEDVQKAVIELHYKELKKHCNMLTETEEPVYVISVAYG</sequence>
<feature type="compositionally biased region" description="Basic and acidic residues" evidence="4">
    <location>
        <begin position="59"/>
        <end position="70"/>
    </location>
</feature>
<dbReference type="GO" id="GO:0005840">
    <property type="term" value="C:ribosome"/>
    <property type="evidence" value="ECO:0007669"/>
    <property type="project" value="UniProtKB-KW"/>
</dbReference>
<dbReference type="EMBL" id="KQ414590">
    <property type="protein sequence ID" value="KOC70345.1"/>
    <property type="molecule type" value="Genomic_DNA"/>
</dbReference>
<keyword evidence="2 5" id="KW-0689">Ribosomal protein</keyword>
<keyword evidence="6" id="KW-1185">Reference proteome</keyword>